<dbReference type="Pfam" id="PF07944">
    <property type="entry name" value="Beta-AFase-like_GH127_cat"/>
    <property type="match status" value="1"/>
</dbReference>
<accession>A0A7N0THG0</accession>
<dbReference type="SUPFAM" id="SSF48208">
    <property type="entry name" value="Six-hairpin glycosidases"/>
    <property type="match status" value="1"/>
</dbReference>
<evidence type="ECO:0000259" key="3">
    <source>
        <dbReference type="Pfam" id="PF20736"/>
    </source>
</evidence>
<dbReference type="GO" id="GO:0046373">
    <property type="term" value="P:L-arabinose metabolic process"/>
    <property type="evidence" value="ECO:0007669"/>
    <property type="project" value="InterPro"/>
</dbReference>
<keyword evidence="5" id="KW-1185">Reference proteome</keyword>
<dbReference type="AlphaFoldDB" id="A0A7N0THG0"/>
<organism evidence="4 5">
    <name type="scientific">Kalanchoe fedtschenkoi</name>
    <name type="common">Lavender scallops</name>
    <name type="synonym">South American air plant</name>
    <dbReference type="NCBI Taxonomy" id="63787"/>
    <lineage>
        <taxon>Eukaryota</taxon>
        <taxon>Viridiplantae</taxon>
        <taxon>Streptophyta</taxon>
        <taxon>Embryophyta</taxon>
        <taxon>Tracheophyta</taxon>
        <taxon>Spermatophyta</taxon>
        <taxon>Magnoliopsida</taxon>
        <taxon>eudicotyledons</taxon>
        <taxon>Gunneridae</taxon>
        <taxon>Pentapetalae</taxon>
        <taxon>Saxifragales</taxon>
        <taxon>Crassulaceae</taxon>
        <taxon>Kalanchoe</taxon>
    </lineage>
</organism>
<reference evidence="4" key="1">
    <citation type="submission" date="2021-01" db="UniProtKB">
        <authorList>
            <consortium name="EnsemblPlants"/>
        </authorList>
    </citation>
    <scope>IDENTIFICATION</scope>
</reference>
<protein>
    <submittedName>
        <fullName evidence="4">Uncharacterized protein</fullName>
    </submittedName>
</protein>
<evidence type="ECO:0000256" key="1">
    <source>
        <dbReference type="SAM" id="SignalP"/>
    </source>
</evidence>
<proteinExistence type="predicted"/>
<evidence type="ECO:0000259" key="2">
    <source>
        <dbReference type="Pfam" id="PF07944"/>
    </source>
</evidence>
<keyword evidence="1" id="KW-0732">Signal</keyword>
<dbReference type="InterPro" id="IPR012878">
    <property type="entry name" value="Beta-AFase-like_GH127_cat"/>
</dbReference>
<evidence type="ECO:0000313" key="4">
    <source>
        <dbReference type="EnsemblPlants" id="Kaladp0037s0266.3.v1.1"/>
    </source>
</evidence>
<feature type="chain" id="PRO_5036401867" evidence="1">
    <location>
        <begin position="24"/>
        <end position="868"/>
    </location>
</feature>
<dbReference type="EnsemblPlants" id="Kaladp0037s0266.3.v1.1">
    <property type="protein sequence ID" value="Kaladp0037s0266.3.v1.1"/>
    <property type="gene ID" value="Kaladp0037s0266.v1.1"/>
</dbReference>
<dbReference type="InterPro" id="IPR008928">
    <property type="entry name" value="6-hairpin_glycosidase_sf"/>
</dbReference>
<dbReference type="Gene3D" id="2.80.10.50">
    <property type="match status" value="1"/>
</dbReference>
<dbReference type="PANTHER" id="PTHR31151:SF0">
    <property type="entry name" value="PROLINE-TRNA LIGASE (DUF1680)"/>
    <property type="match status" value="1"/>
</dbReference>
<dbReference type="GO" id="GO:0046556">
    <property type="term" value="F:alpha-L-arabinofuranosidase activity"/>
    <property type="evidence" value="ECO:0007669"/>
    <property type="project" value="InterPro"/>
</dbReference>
<feature type="domain" description="Non-reducing end beta-L-arabinofuranosidase-like GH127 middle" evidence="3">
    <location>
        <begin position="510"/>
        <end position="608"/>
    </location>
</feature>
<dbReference type="SUPFAM" id="SSF110221">
    <property type="entry name" value="AbfB domain"/>
    <property type="match status" value="1"/>
</dbReference>
<dbReference type="Pfam" id="PF20736">
    <property type="entry name" value="Glyco_hydro127M"/>
    <property type="match status" value="1"/>
</dbReference>
<evidence type="ECO:0000313" key="5">
    <source>
        <dbReference type="Proteomes" id="UP000594263"/>
    </source>
</evidence>
<feature type="signal peptide" evidence="1">
    <location>
        <begin position="1"/>
        <end position="23"/>
    </location>
</feature>
<dbReference type="InterPro" id="IPR049046">
    <property type="entry name" value="Beta-AFase-like_GH127_middle"/>
</dbReference>
<name>A0A7N0THG0_KALFE</name>
<dbReference type="InterPro" id="IPR036195">
    <property type="entry name" value="AbfB_ABD_sf"/>
</dbReference>
<dbReference type="Gramene" id="Kaladp0037s0266.2.v1.1">
    <property type="protein sequence ID" value="Kaladp0037s0266.2.v1.1"/>
    <property type="gene ID" value="Kaladp0037s0266.v1.1"/>
</dbReference>
<dbReference type="EnsemblPlants" id="Kaladp0037s0266.2.v1.1">
    <property type="protein sequence ID" value="Kaladp0037s0266.2.v1.1"/>
    <property type="gene ID" value="Kaladp0037s0266.v1.1"/>
</dbReference>
<dbReference type="PANTHER" id="PTHR31151">
    <property type="entry name" value="PROLINE-TRNA LIGASE (DUF1680)"/>
    <property type="match status" value="1"/>
</dbReference>
<dbReference type="Proteomes" id="UP000594263">
    <property type="component" value="Unplaced"/>
</dbReference>
<sequence length="868" mass="96801">MRGVDVVWCALVLLVAVFQSIFAKECTNIPTELSSHTFQYQLFTSSNETWKEEVLSQRQGHLIHTDEETWASLLPRKVLRQQDDQYNWDMLYRKMKNPKGLKLPTGVLKEVSLHNVRLDQESIHGRAQQTNLEYLLMLDVDNLVWSFRKNAGLPTPGTAYGGWEKPDVELRGHFVGHYLSATAHMWASTHNDSIKTKMDAVVTALAECQEKLESGYLSAFPEEYFDLFEAIKPVWAPYYTIHKIMAGLLDQYVLAGNTQALKMVSAMADYFFKRVQNVIAKYSIQRHWTSLNEETGGMNDVLYKLYTKTGDKKHLILAHLFDKPCFLGPLALQADELSGFHSNTHIPIVIGTQSRYEVVGDPLYKDIGIYFMDIVNASHSYVTGGTSDSEFWHDPKRLADTLGTENEESCTTYNMLKVSRTLFKWTKEMAYADYYERALTNGVLGIQRGEDPGVMIYMLPLGHGVSKARTGHGWGTQYDSFWCCYGTGIESFSKMGDSIYFEEEGDAPGLYVMQYISSSLQWKCGLSINMKVDLVTSYDPYLNVTLTLSSKGDACESSALNLRIPSWVSGDAKASYNSETLDVPPPGNFLKITKKWNSGDTLKLGLPMAPRLEAIKDDRPEFSSTQAILFGPYVLAGLTDNDWVIKTGSGSISDWLKPIPPSYNSHLISLAQASKSTKFALAKNGSMITMQKLPHHGTNESVHATFRLIVPGQSPSNLLSHTEALGEPVMLEPFDHPGTLVVHHGREKSLRTAGAESAGEASIFRIVPGLDGGDGTVSLESDTHRGCYVYSSFKASSGDGSFEGVKLKCGSGSVGRDFKRATSFAMQRGVSQYHPISFTANGATRNYLMQPLQSLKDEYYNVYFDIQP</sequence>
<dbReference type="EnsemblPlants" id="Kaladp0037s0266.1.v1.1">
    <property type="protein sequence ID" value="Kaladp0037s0266.1.v1.1"/>
    <property type="gene ID" value="Kaladp0037s0266.v1.1"/>
</dbReference>
<dbReference type="OMA" id="HVGCRTR"/>
<dbReference type="Gramene" id="Kaladp0037s0266.1.v1.1">
    <property type="protein sequence ID" value="Kaladp0037s0266.1.v1.1"/>
    <property type="gene ID" value="Kaladp0037s0266.v1.1"/>
</dbReference>
<dbReference type="Gramene" id="Kaladp0037s0266.3.v1.1">
    <property type="protein sequence ID" value="Kaladp0037s0266.3.v1.1"/>
    <property type="gene ID" value="Kaladp0037s0266.v1.1"/>
</dbReference>
<feature type="domain" description="Non-reducing end beta-L-arabinofuranosidase-like GH127 catalytic" evidence="2">
    <location>
        <begin position="115"/>
        <end position="496"/>
    </location>
</feature>